<dbReference type="OrthoDB" id="357294at2"/>
<dbReference type="AlphaFoldDB" id="F1TAY4"/>
<dbReference type="Pfam" id="PF01963">
    <property type="entry name" value="TraB_PrgY_gumN"/>
    <property type="match status" value="1"/>
</dbReference>
<evidence type="ECO:0000256" key="1">
    <source>
        <dbReference type="SAM" id="SignalP"/>
    </source>
</evidence>
<evidence type="ECO:0000313" key="2">
    <source>
        <dbReference type="EMBL" id="EGD48188.1"/>
    </source>
</evidence>
<dbReference type="InterPro" id="IPR002816">
    <property type="entry name" value="TraB/PrgY/GumN_fam"/>
</dbReference>
<dbReference type="RefSeq" id="WP_004618231.1">
    <property type="nucleotide sequence ID" value="NZ_ACXX02000004.1"/>
</dbReference>
<protein>
    <submittedName>
        <fullName evidence="2">GumN family protein</fullName>
    </submittedName>
</protein>
<keyword evidence="3" id="KW-1185">Reference proteome</keyword>
<reference evidence="2" key="1">
    <citation type="submission" date="2009-07" db="EMBL/GenBank/DDBJ databases">
        <authorList>
            <consortium name="US DOE Joint Genome Institute (JGI-PGF)"/>
            <person name="Lucas S."/>
            <person name="Copeland A."/>
            <person name="Lapidus A."/>
            <person name="Glavina del Rio T."/>
            <person name="Tice H."/>
            <person name="Bruce D."/>
            <person name="Goodwin L."/>
            <person name="Pitluck S."/>
            <person name="Larimer F."/>
            <person name="Land M.L."/>
            <person name="Mouttaki H."/>
            <person name="He Z."/>
            <person name="Zhou J."/>
            <person name="Hemme C.L."/>
        </authorList>
    </citation>
    <scope>NUCLEOTIDE SEQUENCE</scope>
    <source>
        <strain evidence="2">DSM 2782</strain>
    </source>
</reference>
<reference evidence="2" key="2">
    <citation type="submission" date="2011-01" db="EMBL/GenBank/DDBJ databases">
        <title>The Non-contiguous Finished genome of Clostridium papyrosolvens.</title>
        <authorList>
            <person name="Lucas S."/>
            <person name="Copeland A."/>
            <person name="Lapidus A."/>
            <person name="Cheng J.-F."/>
            <person name="Goodwin L."/>
            <person name="Pitluck S."/>
            <person name="Misra M."/>
            <person name="Chertkov O."/>
            <person name="Detter J.C."/>
            <person name="Han C."/>
            <person name="Tapia R."/>
            <person name="Land M."/>
            <person name="Hauser L."/>
            <person name="Kyrpides N."/>
            <person name="Ivanova N."/>
            <person name="Pagani I."/>
            <person name="Mouttaki H."/>
            <person name="He Z."/>
            <person name="Zhou J."/>
            <person name="Hemme C.L."/>
            <person name="Woyke T."/>
        </authorList>
    </citation>
    <scope>NUCLEOTIDE SEQUENCE [LARGE SCALE GENOMIC DNA]</scope>
    <source>
        <strain evidence="2">DSM 2782</strain>
    </source>
</reference>
<name>F1TAY4_9FIRM</name>
<dbReference type="eggNOG" id="COG3735">
    <property type="taxonomic scope" value="Bacteria"/>
</dbReference>
<dbReference type="InterPro" id="IPR047111">
    <property type="entry name" value="YbaP-like"/>
</dbReference>
<evidence type="ECO:0000313" key="3">
    <source>
        <dbReference type="Proteomes" id="UP000003860"/>
    </source>
</evidence>
<dbReference type="Proteomes" id="UP000003860">
    <property type="component" value="Unassembled WGS sequence"/>
</dbReference>
<proteinExistence type="predicted"/>
<organism evidence="2 3">
    <name type="scientific">Ruminiclostridium papyrosolvens DSM 2782</name>
    <dbReference type="NCBI Taxonomy" id="588581"/>
    <lineage>
        <taxon>Bacteria</taxon>
        <taxon>Bacillati</taxon>
        <taxon>Bacillota</taxon>
        <taxon>Clostridia</taxon>
        <taxon>Eubacteriales</taxon>
        <taxon>Oscillospiraceae</taxon>
        <taxon>Ruminiclostridium</taxon>
    </lineage>
</organism>
<feature type="chain" id="PRO_5039733400" evidence="1">
    <location>
        <begin position="23"/>
        <end position="297"/>
    </location>
</feature>
<dbReference type="PANTHER" id="PTHR40590">
    <property type="entry name" value="CYTOPLASMIC PROTEIN-RELATED"/>
    <property type="match status" value="1"/>
</dbReference>
<comment type="caution">
    <text evidence="2">The sequence shown here is derived from an EMBL/GenBank/DDBJ whole genome shotgun (WGS) entry which is preliminary data.</text>
</comment>
<dbReference type="CDD" id="cd14789">
    <property type="entry name" value="Tiki"/>
    <property type="match status" value="1"/>
</dbReference>
<sequence>MRRLIPLITLILIISLTLASSASTEALPAENSHVSMWKVTNQNDTSQKNITYLLGSLSITDKSVFPLSTLLEKVYNECSRVIVETDMTKTTQDQTVTALLKYGLLSKTTIDKVLTKEQYTKADNLIKKYTQNKKSLAAYKSFMPWVIENLISGLAVSNSQSFLQDPVPSYFIAKAKKDGKSIVEIESPDTQLSRLSTMSYSLQGTLLENTIKAIEQESETVKNATALWKEGNVEGLDELYTFDKTAQTAVAQKTYESITKYLKSGGKYFVIADISMLTGKNGIINMLKEKGYKVEQQ</sequence>
<accession>F1TAY4</accession>
<dbReference type="PANTHER" id="PTHR40590:SF1">
    <property type="entry name" value="CYTOPLASMIC PROTEIN"/>
    <property type="match status" value="1"/>
</dbReference>
<gene>
    <name evidence="2" type="ORF">Cpap_2338</name>
</gene>
<feature type="signal peptide" evidence="1">
    <location>
        <begin position="1"/>
        <end position="22"/>
    </location>
</feature>
<dbReference type="EMBL" id="ACXX02000004">
    <property type="protein sequence ID" value="EGD48188.1"/>
    <property type="molecule type" value="Genomic_DNA"/>
</dbReference>
<dbReference type="STRING" id="588581.Cpap_2338"/>
<keyword evidence="1" id="KW-0732">Signal</keyword>